<name>A0AAD8E2Q2_DIPPU</name>
<feature type="compositionally biased region" description="Basic and acidic residues" evidence="1">
    <location>
        <begin position="45"/>
        <end position="54"/>
    </location>
</feature>
<evidence type="ECO:0000313" key="3">
    <source>
        <dbReference type="Proteomes" id="UP001233999"/>
    </source>
</evidence>
<reference evidence="2" key="2">
    <citation type="submission" date="2023-05" db="EMBL/GenBank/DDBJ databases">
        <authorList>
            <person name="Fouks B."/>
        </authorList>
    </citation>
    <scope>NUCLEOTIDE SEQUENCE</scope>
    <source>
        <strain evidence="2">Stay&amp;Tobe</strain>
        <tissue evidence="2">Testes</tissue>
    </source>
</reference>
<organism evidence="2 3">
    <name type="scientific">Diploptera punctata</name>
    <name type="common">Pacific beetle cockroach</name>
    <dbReference type="NCBI Taxonomy" id="6984"/>
    <lineage>
        <taxon>Eukaryota</taxon>
        <taxon>Metazoa</taxon>
        <taxon>Ecdysozoa</taxon>
        <taxon>Arthropoda</taxon>
        <taxon>Hexapoda</taxon>
        <taxon>Insecta</taxon>
        <taxon>Pterygota</taxon>
        <taxon>Neoptera</taxon>
        <taxon>Polyneoptera</taxon>
        <taxon>Dictyoptera</taxon>
        <taxon>Blattodea</taxon>
        <taxon>Blaberoidea</taxon>
        <taxon>Blaberidae</taxon>
        <taxon>Diplopterinae</taxon>
        <taxon>Diploptera</taxon>
    </lineage>
</organism>
<dbReference type="Proteomes" id="UP001233999">
    <property type="component" value="Unassembled WGS sequence"/>
</dbReference>
<dbReference type="AlphaFoldDB" id="A0AAD8E2Q2"/>
<accession>A0AAD8E2Q2</accession>
<dbReference type="EMBL" id="JASPKZ010010184">
    <property type="protein sequence ID" value="KAJ9575170.1"/>
    <property type="molecule type" value="Genomic_DNA"/>
</dbReference>
<feature type="region of interest" description="Disordered" evidence="1">
    <location>
        <begin position="28"/>
        <end position="54"/>
    </location>
</feature>
<sequence length="71" mass="7996">MGGSYYENGGGEYYYKAYTTETRWRKKKRKTEAEMGGWNRGGPPKARDPGIEKEGVGQRCLEECLNSSQGP</sequence>
<evidence type="ECO:0000313" key="2">
    <source>
        <dbReference type="EMBL" id="KAJ9575170.1"/>
    </source>
</evidence>
<reference evidence="2" key="1">
    <citation type="journal article" date="2023" name="IScience">
        <title>Live-bearing cockroach genome reveals convergent evolutionary mechanisms linked to viviparity in insects and beyond.</title>
        <authorList>
            <person name="Fouks B."/>
            <person name="Harrison M.C."/>
            <person name="Mikhailova A.A."/>
            <person name="Marchal E."/>
            <person name="English S."/>
            <person name="Carruthers M."/>
            <person name="Jennings E.C."/>
            <person name="Chiamaka E.L."/>
            <person name="Frigard R.A."/>
            <person name="Pippel M."/>
            <person name="Attardo G.M."/>
            <person name="Benoit J.B."/>
            <person name="Bornberg-Bauer E."/>
            <person name="Tobe S.S."/>
        </authorList>
    </citation>
    <scope>NUCLEOTIDE SEQUENCE</scope>
    <source>
        <strain evidence="2">Stay&amp;Tobe</strain>
    </source>
</reference>
<comment type="caution">
    <text evidence="2">The sequence shown here is derived from an EMBL/GenBank/DDBJ whole genome shotgun (WGS) entry which is preliminary data.</text>
</comment>
<protein>
    <submittedName>
        <fullName evidence="2">Uncharacterized protein</fullName>
    </submittedName>
</protein>
<proteinExistence type="predicted"/>
<gene>
    <name evidence="2" type="ORF">L9F63_025878</name>
</gene>
<keyword evidence="3" id="KW-1185">Reference proteome</keyword>
<evidence type="ECO:0000256" key="1">
    <source>
        <dbReference type="SAM" id="MobiDB-lite"/>
    </source>
</evidence>